<reference evidence="1" key="1">
    <citation type="submission" date="2022-07" db="EMBL/GenBank/DDBJ databases">
        <authorList>
            <person name="Trinca V."/>
            <person name="Uliana J.V.C."/>
            <person name="Torres T.T."/>
            <person name="Ward R.J."/>
            <person name="Monesi N."/>
        </authorList>
    </citation>
    <scope>NUCLEOTIDE SEQUENCE</scope>
    <source>
        <strain evidence="1">HSMRA1968</strain>
        <tissue evidence="1">Whole embryos</tissue>
    </source>
</reference>
<sequence>MGSPRTSFLAGSTFNVTWHLAYPHRVNIAARTVRAYINFISLIDFEMNIFTLKDKDNFYNEPILKK</sequence>
<gene>
    <name evidence="1" type="ORF">Bhyg_07433</name>
</gene>
<dbReference type="EMBL" id="WJQU01000002">
    <property type="protein sequence ID" value="KAJ6642482.1"/>
    <property type="molecule type" value="Genomic_DNA"/>
</dbReference>
<evidence type="ECO:0000313" key="1">
    <source>
        <dbReference type="EMBL" id="KAJ6642482.1"/>
    </source>
</evidence>
<keyword evidence="2" id="KW-1185">Reference proteome</keyword>
<dbReference type="Proteomes" id="UP001151699">
    <property type="component" value="Chromosome B"/>
</dbReference>
<comment type="caution">
    <text evidence="1">The sequence shown here is derived from an EMBL/GenBank/DDBJ whole genome shotgun (WGS) entry which is preliminary data.</text>
</comment>
<organism evidence="1 2">
    <name type="scientific">Pseudolycoriella hygida</name>
    <dbReference type="NCBI Taxonomy" id="35572"/>
    <lineage>
        <taxon>Eukaryota</taxon>
        <taxon>Metazoa</taxon>
        <taxon>Ecdysozoa</taxon>
        <taxon>Arthropoda</taxon>
        <taxon>Hexapoda</taxon>
        <taxon>Insecta</taxon>
        <taxon>Pterygota</taxon>
        <taxon>Neoptera</taxon>
        <taxon>Endopterygota</taxon>
        <taxon>Diptera</taxon>
        <taxon>Nematocera</taxon>
        <taxon>Sciaroidea</taxon>
        <taxon>Sciaridae</taxon>
        <taxon>Pseudolycoriella</taxon>
    </lineage>
</organism>
<protein>
    <submittedName>
        <fullName evidence="1">Uncharacterized protein</fullName>
    </submittedName>
</protein>
<proteinExistence type="predicted"/>
<name>A0A9Q0N3M6_9DIPT</name>
<dbReference type="AlphaFoldDB" id="A0A9Q0N3M6"/>
<evidence type="ECO:0000313" key="2">
    <source>
        <dbReference type="Proteomes" id="UP001151699"/>
    </source>
</evidence>
<accession>A0A9Q0N3M6</accession>